<reference evidence="1" key="1">
    <citation type="submission" date="2014-05" db="EMBL/GenBank/DDBJ databases">
        <authorList>
            <person name="Chronopoulou M."/>
        </authorList>
    </citation>
    <scope>NUCLEOTIDE SEQUENCE</scope>
    <source>
        <tissue evidence="1">Whole organism</tissue>
    </source>
</reference>
<sequence>MPPIILYDVCIAKITEAKHQLYRVIVLPCIFCYRLDLSPPPPLSQLIVVDLIKRHNSSAALFQNKSSRLFSVIYEHIRIFNQVVLNIIESNRKRSSLYSS</sequence>
<dbReference type="AlphaFoldDB" id="A0A0K2UWJ7"/>
<evidence type="ECO:0000313" key="1">
    <source>
        <dbReference type="EMBL" id="CDW42267.1"/>
    </source>
</evidence>
<organism evidence="1">
    <name type="scientific">Lepeophtheirus salmonis</name>
    <name type="common">Salmon louse</name>
    <name type="synonym">Caligus salmonis</name>
    <dbReference type="NCBI Taxonomy" id="72036"/>
    <lineage>
        <taxon>Eukaryota</taxon>
        <taxon>Metazoa</taxon>
        <taxon>Ecdysozoa</taxon>
        <taxon>Arthropoda</taxon>
        <taxon>Crustacea</taxon>
        <taxon>Multicrustacea</taxon>
        <taxon>Hexanauplia</taxon>
        <taxon>Copepoda</taxon>
        <taxon>Siphonostomatoida</taxon>
        <taxon>Caligidae</taxon>
        <taxon>Lepeophtheirus</taxon>
    </lineage>
</organism>
<protein>
    <submittedName>
        <fullName evidence="1">Uncharacterized protein</fullName>
    </submittedName>
</protein>
<dbReference type="EMBL" id="HACA01024906">
    <property type="protein sequence ID" value="CDW42267.1"/>
    <property type="molecule type" value="Transcribed_RNA"/>
</dbReference>
<proteinExistence type="predicted"/>
<name>A0A0K2UWJ7_LEPSM</name>
<accession>A0A0K2UWJ7</accession>